<dbReference type="EMBL" id="BONN01000017">
    <property type="protein sequence ID" value="GIG34458.1"/>
    <property type="molecule type" value="Genomic_DNA"/>
</dbReference>
<dbReference type="Proteomes" id="UP000577956">
    <property type="component" value="Unassembled WGS sequence"/>
</dbReference>
<evidence type="ECO:0000259" key="3">
    <source>
        <dbReference type="PROSITE" id="PS51903"/>
    </source>
</evidence>
<dbReference type="AlphaFoldDB" id="A0A7Y9FF94"/>
<evidence type="ECO:0000313" key="5">
    <source>
        <dbReference type="EMBL" id="NYD86215.1"/>
    </source>
</evidence>
<evidence type="ECO:0000313" key="4">
    <source>
        <dbReference type="EMBL" id="GIG34458.1"/>
    </source>
</evidence>
<evidence type="ECO:0000313" key="7">
    <source>
        <dbReference type="Proteomes" id="UP000618382"/>
    </source>
</evidence>
<organism evidence="5 6">
    <name type="scientific">Cellulomonas oligotrophica</name>
    <dbReference type="NCBI Taxonomy" id="931536"/>
    <lineage>
        <taxon>Bacteria</taxon>
        <taxon>Bacillati</taxon>
        <taxon>Actinomycetota</taxon>
        <taxon>Actinomycetes</taxon>
        <taxon>Micrococcales</taxon>
        <taxon>Cellulomonadaceae</taxon>
        <taxon>Cellulomonas</taxon>
    </lineage>
</organism>
<proteinExistence type="predicted"/>
<keyword evidence="7" id="KW-1185">Reference proteome</keyword>
<reference evidence="4 7" key="2">
    <citation type="submission" date="2021-01" db="EMBL/GenBank/DDBJ databases">
        <title>Whole genome shotgun sequence of Cellulomonas oligotrophica NBRC 109435.</title>
        <authorList>
            <person name="Komaki H."/>
            <person name="Tamura T."/>
        </authorList>
    </citation>
    <scope>NUCLEOTIDE SEQUENCE [LARGE SCALE GENOMIC DNA]</scope>
    <source>
        <strain evidence="4 7">NBRC 109435</strain>
    </source>
</reference>
<dbReference type="Proteomes" id="UP000618382">
    <property type="component" value="Unassembled WGS sequence"/>
</dbReference>
<dbReference type="RefSeq" id="WP_140457880.1">
    <property type="nucleotide sequence ID" value="NZ_BAABFI010000001.1"/>
</dbReference>
<sequence>MLIYDETFVATMDATRDEATALGTDAYGSEHLLLGLLTAADDLTRRVVEEFPGLTPSVVRDAVRDAADDAPHLARLGLTAPPAPATDATRRAAPPRVKHRPELQAALNRATAAWGHLRKAHALPKERRLSSAVLWLAVLEPSARAPRLLDALGIDPDAVRTAVLRTLVPAGTPAPTWPTDPPVGPVTRLAHRIFGRTHVAR</sequence>
<dbReference type="Gene3D" id="1.10.1780.10">
    <property type="entry name" value="Clp, N-terminal domain"/>
    <property type="match status" value="1"/>
</dbReference>
<evidence type="ECO:0000256" key="2">
    <source>
        <dbReference type="SAM" id="MobiDB-lite"/>
    </source>
</evidence>
<dbReference type="EMBL" id="JACCBK010000001">
    <property type="protein sequence ID" value="NYD86215.1"/>
    <property type="molecule type" value="Genomic_DNA"/>
</dbReference>
<gene>
    <name evidence="5" type="ORF">BKA21_001764</name>
    <name evidence="4" type="ORF">Col01nite_36170</name>
</gene>
<evidence type="ECO:0000256" key="1">
    <source>
        <dbReference type="PROSITE-ProRule" id="PRU01251"/>
    </source>
</evidence>
<dbReference type="InterPro" id="IPR004176">
    <property type="entry name" value="Clp_R_N"/>
</dbReference>
<feature type="domain" description="Clp R" evidence="3">
    <location>
        <begin position="1"/>
        <end position="169"/>
    </location>
</feature>
<dbReference type="SUPFAM" id="SSF81923">
    <property type="entry name" value="Double Clp-N motif"/>
    <property type="match status" value="1"/>
</dbReference>
<dbReference type="PROSITE" id="PS51903">
    <property type="entry name" value="CLP_R"/>
    <property type="match status" value="1"/>
</dbReference>
<reference evidence="5 6" key="1">
    <citation type="submission" date="2020-07" db="EMBL/GenBank/DDBJ databases">
        <title>Sequencing the genomes of 1000 actinobacteria strains.</title>
        <authorList>
            <person name="Klenk H.-P."/>
        </authorList>
    </citation>
    <scope>NUCLEOTIDE SEQUENCE [LARGE SCALE GENOMIC DNA]</scope>
    <source>
        <strain evidence="5 6">DSM 24482</strain>
    </source>
</reference>
<comment type="caution">
    <text evidence="5">The sequence shown here is derived from an EMBL/GenBank/DDBJ whole genome shotgun (WGS) entry which is preliminary data.</text>
</comment>
<feature type="compositionally biased region" description="Low complexity" evidence="2">
    <location>
        <begin position="76"/>
        <end position="95"/>
    </location>
</feature>
<name>A0A7Y9FF94_9CELL</name>
<evidence type="ECO:0000313" key="6">
    <source>
        <dbReference type="Proteomes" id="UP000577956"/>
    </source>
</evidence>
<protein>
    <recommendedName>
        <fullName evidence="3">Clp R domain-containing protein</fullName>
    </recommendedName>
</protein>
<accession>A0A7Y9FF94</accession>
<dbReference type="InterPro" id="IPR036628">
    <property type="entry name" value="Clp_N_dom_sf"/>
</dbReference>
<keyword evidence="1" id="KW-0677">Repeat</keyword>
<feature type="region of interest" description="Disordered" evidence="2">
    <location>
        <begin position="76"/>
        <end position="97"/>
    </location>
</feature>